<accession>A0ABS9J3Z5</accession>
<protein>
    <submittedName>
        <fullName evidence="5">Sugar kinase</fullName>
    </submittedName>
</protein>
<reference evidence="5 6" key="1">
    <citation type="submission" date="2021-01" db="EMBL/GenBank/DDBJ databases">
        <title>Genome sequencing of Joostella atrarenae M1-2 (= KCTC 23194).</title>
        <authorList>
            <person name="Zakaria M.R."/>
            <person name="Lam M.Q."/>
            <person name="Chong C.S."/>
        </authorList>
    </citation>
    <scope>NUCLEOTIDE SEQUENCE [LARGE SCALE GENOMIC DNA]</scope>
    <source>
        <strain evidence="5 6">M1-2</strain>
    </source>
</reference>
<keyword evidence="2" id="KW-0808">Transferase</keyword>
<proteinExistence type="inferred from homology"/>
<evidence type="ECO:0000256" key="3">
    <source>
        <dbReference type="ARBA" id="ARBA00022777"/>
    </source>
</evidence>
<dbReference type="PANTHER" id="PTHR43320:SF2">
    <property type="entry name" value="2-DEHYDRO-3-DEOXYGLUCONOKINASE_2-DEHYDRO-3-DEOXYGALACTONOKINASE"/>
    <property type="match status" value="1"/>
</dbReference>
<keyword evidence="6" id="KW-1185">Reference proteome</keyword>
<organism evidence="5 6">
    <name type="scientific">Joostella atrarenae</name>
    <dbReference type="NCBI Taxonomy" id="679257"/>
    <lineage>
        <taxon>Bacteria</taxon>
        <taxon>Pseudomonadati</taxon>
        <taxon>Bacteroidota</taxon>
        <taxon>Flavobacteriia</taxon>
        <taxon>Flavobacteriales</taxon>
        <taxon>Flavobacteriaceae</taxon>
        <taxon>Joostella</taxon>
    </lineage>
</organism>
<dbReference type="Pfam" id="PF00294">
    <property type="entry name" value="PfkB"/>
    <property type="match status" value="1"/>
</dbReference>
<dbReference type="Proteomes" id="UP000829517">
    <property type="component" value="Unassembled WGS sequence"/>
</dbReference>
<dbReference type="InterPro" id="IPR011611">
    <property type="entry name" value="PfkB_dom"/>
</dbReference>
<dbReference type="Gene3D" id="3.40.1190.20">
    <property type="match status" value="1"/>
</dbReference>
<dbReference type="PANTHER" id="PTHR43320">
    <property type="entry name" value="SUGAR KINASE"/>
    <property type="match status" value="1"/>
</dbReference>
<evidence type="ECO:0000313" key="6">
    <source>
        <dbReference type="Proteomes" id="UP000829517"/>
    </source>
</evidence>
<dbReference type="GO" id="GO:0016301">
    <property type="term" value="F:kinase activity"/>
    <property type="evidence" value="ECO:0007669"/>
    <property type="project" value="UniProtKB-KW"/>
</dbReference>
<sequence length="336" mass="36928">MKKVVALGEVLLRLSTKDHLKFSQAIEMNADYGGSELNVLTGLSNFGMQSEMVTRLPANDIATTALMQMRKYNVGTSHIVKGGDRLGLYFLEKGASARGSKIIYDRAYSSFANIEKGMIDWKSVFKDATWFHWSGITPGVSQGAADVCMEAIEVASQMGLTISTDFNYRANLWNYGKTPGEVMEKMVAKCHIILAGDYASKQYFDITADGTTEVELQESLCKKLRARFPSSDKIIITNRKNISAMHNIWSAVLYDGTKMLSSKSYDITDIVDRIGAGDSFMGALIYGLNNYDDQKALDFAVAASCLKHTIYGDANLVSKEDVAQLMAGDATGRVSR</sequence>
<evidence type="ECO:0000259" key="4">
    <source>
        <dbReference type="Pfam" id="PF00294"/>
    </source>
</evidence>
<dbReference type="SUPFAM" id="SSF53613">
    <property type="entry name" value="Ribokinase-like"/>
    <property type="match status" value="1"/>
</dbReference>
<evidence type="ECO:0000256" key="2">
    <source>
        <dbReference type="ARBA" id="ARBA00022679"/>
    </source>
</evidence>
<comment type="caution">
    <text evidence="5">The sequence shown here is derived from an EMBL/GenBank/DDBJ whole genome shotgun (WGS) entry which is preliminary data.</text>
</comment>
<keyword evidence="3 5" id="KW-0418">Kinase</keyword>
<evidence type="ECO:0000256" key="1">
    <source>
        <dbReference type="ARBA" id="ARBA00010688"/>
    </source>
</evidence>
<feature type="domain" description="Carbohydrate kinase PfkB" evidence="4">
    <location>
        <begin position="1"/>
        <end position="314"/>
    </location>
</feature>
<dbReference type="InterPro" id="IPR029056">
    <property type="entry name" value="Ribokinase-like"/>
</dbReference>
<dbReference type="CDD" id="cd01166">
    <property type="entry name" value="KdgK"/>
    <property type="match status" value="1"/>
</dbReference>
<gene>
    <name evidence="5" type="ORF">JM658_09835</name>
</gene>
<evidence type="ECO:0000313" key="5">
    <source>
        <dbReference type="EMBL" id="MCF8715124.1"/>
    </source>
</evidence>
<dbReference type="EMBL" id="JAETXX010000005">
    <property type="protein sequence ID" value="MCF8715124.1"/>
    <property type="molecule type" value="Genomic_DNA"/>
</dbReference>
<name>A0ABS9J3Z5_9FLAO</name>
<comment type="similarity">
    <text evidence="1">Belongs to the carbohydrate kinase PfkB family.</text>
</comment>
<dbReference type="InterPro" id="IPR052700">
    <property type="entry name" value="Carb_kinase_PfkB-like"/>
</dbReference>
<dbReference type="RefSeq" id="WP_236959090.1">
    <property type="nucleotide sequence ID" value="NZ_JAETXX010000005.1"/>
</dbReference>